<evidence type="ECO:0000313" key="1">
    <source>
        <dbReference type="EMBL" id="TFK67092.1"/>
    </source>
</evidence>
<dbReference type="EMBL" id="ML208385">
    <property type="protein sequence ID" value="TFK67092.1"/>
    <property type="molecule type" value="Genomic_DNA"/>
</dbReference>
<organism evidence="1 2">
    <name type="scientific">Pluteus cervinus</name>
    <dbReference type="NCBI Taxonomy" id="181527"/>
    <lineage>
        <taxon>Eukaryota</taxon>
        <taxon>Fungi</taxon>
        <taxon>Dikarya</taxon>
        <taxon>Basidiomycota</taxon>
        <taxon>Agaricomycotina</taxon>
        <taxon>Agaricomycetes</taxon>
        <taxon>Agaricomycetidae</taxon>
        <taxon>Agaricales</taxon>
        <taxon>Pluteineae</taxon>
        <taxon>Pluteaceae</taxon>
        <taxon>Pluteus</taxon>
    </lineage>
</organism>
<evidence type="ECO:0000313" key="2">
    <source>
        <dbReference type="Proteomes" id="UP000308600"/>
    </source>
</evidence>
<dbReference type="Proteomes" id="UP000308600">
    <property type="component" value="Unassembled WGS sequence"/>
</dbReference>
<proteinExistence type="predicted"/>
<name>A0ACD3AN97_9AGAR</name>
<protein>
    <submittedName>
        <fullName evidence="1">Uncharacterized protein</fullName>
    </submittedName>
</protein>
<keyword evidence="2" id="KW-1185">Reference proteome</keyword>
<gene>
    <name evidence="1" type="ORF">BDN72DRAFT_859392</name>
</gene>
<sequence length="333" mass="37510">MWLRVHFKCRVESSNTDREYLAAGGTVSHGREREEYDGWRRIERNDRIAKTPRHTNDWCDEIVMRANRTLRRAGKYMVSLILDDDIGMGCLLAEVTPSPPAAAYSDSAVFQVLIIVEVLAASMARDLRSSHDPAFNALSGPSTTKHRRLGQPKFNQLATAESVRAGLRLDRLSDELASASSGLFRKLAMCRGFTNPIQPAGDETLKLRKGRKREEVKKTRSNPTKFSYSVFCNIIFRSWKLCYEEGWTGSSVRVINPASQLKDSSLVALRTRSRLVHEGSRVLVVVEYSGAALGTIRTLFSESPFFLVERAVLYQYLHFSSATSNSLKAVRER</sequence>
<reference evidence="1 2" key="1">
    <citation type="journal article" date="2019" name="Nat. Ecol. Evol.">
        <title>Megaphylogeny resolves global patterns of mushroom evolution.</title>
        <authorList>
            <person name="Varga T."/>
            <person name="Krizsan K."/>
            <person name="Foldi C."/>
            <person name="Dima B."/>
            <person name="Sanchez-Garcia M."/>
            <person name="Sanchez-Ramirez S."/>
            <person name="Szollosi G.J."/>
            <person name="Szarkandi J.G."/>
            <person name="Papp V."/>
            <person name="Albert L."/>
            <person name="Andreopoulos W."/>
            <person name="Angelini C."/>
            <person name="Antonin V."/>
            <person name="Barry K.W."/>
            <person name="Bougher N.L."/>
            <person name="Buchanan P."/>
            <person name="Buyck B."/>
            <person name="Bense V."/>
            <person name="Catcheside P."/>
            <person name="Chovatia M."/>
            <person name="Cooper J."/>
            <person name="Damon W."/>
            <person name="Desjardin D."/>
            <person name="Finy P."/>
            <person name="Geml J."/>
            <person name="Haridas S."/>
            <person name="Hughes K."/>
            <person name="Justo A."/>
            <person name="Karasinski D."/>
            <person name="Kautmanova I."/>
            <person name="Kiss B."/>
            <person name="Kocsube S."/>
            <person name="Kotiranta H."/>
            <person name="LaButti K.M."/>
            <person name="Lechner B.E."/>
            <person name="Liimatainen K."/>
            <person name="Lipzen A."/>
            <person name="Lukacs Z."/>
            <person name="Mihaltcheva S."/>
            <person name="Morgado L.N."/>
            <person name="Niskanen T."/>
            <person name="Noordeloos M.E."/>
            <person name="Ohm R.A."/>
            <person name="Ortiz-Santana B."/>
            <person name="Ovrebo C."/>
            <person name="Racz N."/>
            <person name="Riley R."/>
            <person name="Savchenko A."/>
            <person name="Shiryaev A."/>
            <person name="Soop K."/>
            <person name="Spirin V."/>
            <person name="Szebenyi C."/>
            <person name="Tomsovsky M."/>
            <person name="Tulloss R.E."/>
            <person name="Uehling J."/>
            <person name="Grigoriev I.V."/>
            <person name="Vagvolgyi C."/>
            <person name="Papp T."/>
            <person name="Martin F.M."/>
            <person name="Miettinen O."/>
            <person name="Hibbett D.S."/>
            <person name="Nagy L.G."/>
        </authorList>
    </citation>
    <scope>NUCLEOTIDE SEQUENCE [LARGE SCALE GENOMIC DNA]</scope>
    <source>
        <strain evidence="1 2">NL-1719</strain>
    </source>
</reference>
<accession>A0ACD3AN97</accession>